<dbReference type="Proteomes" id="UP000054248">
    <property type="component" value="Unassembled WGS sequence"/>
</dbReference>
<feature type="compositionally biased region" description="Low complexity" evidence="1">
    <location>
        <begin position="81"/>
        <end position="91"/>
    </location>
</feature>
<gene>
    <name evidence="2" type="ORF">M407DRAFT_17955</name>
</gene>
<accession>A0A0C3QKL5</accession>
<dbReference type="AlphaFoldDB" id="A0A0C3QKL5"/>
<organism evidence="2 3">
    <name type="scientific">Tulasnella calospora MUT 4182</name>
    <dbReference type="NCBI Taxonomy" id="1051891"/>
    <lineage>
        <taxon>Eukaryota</taxon>
        <taxon>Fungi</taxon>
        <taxon>Dikarya</taxon>
        <taxon>Basidiomycota</taxon>
        <taxon>Agaricomycotina</taxon>
        <taxon>Agaricomycetes</taxon>
        <taxon>Cantharellales</taxon>
        <taxon>Tulasnellaceae</taxon>
        <taxon>Tulasnella</taxon>
    </lineage>
</organism>
<reference evidence="3" key="2">
    <citation type="submission" date="2015-01" db="EMBL/GenBank/DDBJ databases">
        <title>Evolutionary Origins and Diversification of the Mycorrhizal Mutualists.</title>
        <authorList>
            <consortium name="DOE Joint Genome Institute"/>
            <consortium name="Mycorrhizal Genomics Consortium"/>
            <person name="Kohler A."/>
            <person name="Kuo A."/>
            <person name="Nagy L.G."/>
            <person name="Floudas D."/>
            <person name="Copeland A."/>
            <person name="Barry K.W."/>
            <person name="Cichocki N."/>
            <person name="Veneault-Fourrey C."/>
            <person name="LaButti K."/>
            <person name="Lindquist E.A."/>
            <person name="Lipzen A."/>
            <person name="Lundell T."/>
            <person name="Morin E."/>
            <person name="Murat C."/>
            <person name="Riley R."/>
            <person name="Ohm R."/>
            <person name="Sun H."/>
            <person name="Tunlid A."/>
            <person name="Henrissat B."/>
            <person name="Grigoriev I.V."/>
            <person name="Hibbett D.S."/>
            <person name="Martin F."/>
        </authorList>
    </citation>
    <scope>NUCLEOTIDE SEQUENCE [LARGE SCALE GENOMIC DNA]</scope>
    <source>
        <strain evidence="3">MUT 4182</strain>
    </source>
</reference>
<dbReference type="EMBL" id="KN822950">
    <property type="protein sequence ID" value="KIO33085.1"/>
    <property type="molecule type" value="Genomic_DNA"/>
</dbReference>
<evidence type="ECO:0000313" key="3">
    <source>
        <dbReference type="Proteomes" id="UP000054248"/>
    </source>
</evidence>
<evidence type="ECO:0000313" key="2">
    <source>
        <dbReference type="EMBL" id="KIO33085.1"/>
    </source>
</evidence>
<evidence type="ECO:0000256" key="1">
    <source>
        <dbReference type="SAM" id="MobiDB-lite"/>
    </source>
</evidence>
<sequence>MSCLCFVGWGYLNSEDQMVGDVEFIGGCLVSGQGLSPPDAFDLPFHHQPPTTQPTLSRRSETILFDNNSLSAGPPPPPWPSLGYLSSPAMA</sequence>
<name>A0A0C3QKL5_9AGAM</name>
<protein>
    <submittedName>
        <fullName evidence="2">Uncharacterized protein</fullName>
    </submittedName>
</protein>
<dbReference type="HOGENOM" id="CLU_2428703_0_0_1"/>
<keyword evidence="3" id="KW-1185">Reference proteome</keyword>
<proteinExistence type="predicted"/>
<feature type="region of interest" description="Disordered" evidence="1">
    <location>
        <begin position="65"/>
        <end position="91"/>
    </location>
</feature>
<reference evidence="2 3" key="1">
    <citation type="submission" date="2014-04" db="EMBL/GenBank/DDBJ databases">
        <authorList>
            <consortium name="DOE Joint Genome Institute"/>
            <person name="Kuo A."/>
            <person name="Girlanda M."/>
            <person name="Perotto S."/>
            <person name="Kohler A."/>
            <person name="Nagy L.G."/>
            <person name="Floudas D."/>
            <person name="Copeland A."/>
            <person name="Barry K.W."/>
            <person name="Cichocki N."/>
            <person name="Veneault-Fourrey C."/>
            <person name="LaButti K."/>
            <person name="Lindquist E.A."/>
            <person name="Lipzen A."/>
            <person name="Lundell T."/>
            <person name="Morin E."/>
            <person name="Murat C."/>
            <person name="Sun H."/>
            <person name="Tunlid A."/>
            <person name="Henrissat B."/>
            <person name="Grigoriev I.V."/>
            <person name="Hibbett D.S."/>
            <person name="Martin F."/>
            <person name="Nordberg H.P."/>
            <person name="Cantor M.N."/>
            <person name="Hua S.X."/>
        </authorList>
    </citation>
    <scope>NUCLEOTIDE SEQUENCE [LARGE SCALE GENOMIC DNA]</scope>
    <source>
        <strain evidence="2 3">MUT 4182</strain>
    </source>
</reference>